<protein>
    <submittedName>
        <fullName evidence="5">Transcriptional regulator</fullName>
    </submittedName>
</protein>
<dbReference type="InterPro" id="IPR051081">
    <property type="entry name" value="HTH_MetalResp_TranReg"/>
</dbReference>
<dbReference type="Proteomes" id="UP000194143">
    <property type="component" value="Plasmid poh1"/>
</dbReference>
<accession>A0A1W6WXD1</accession>
<evidence type="ECO:0000256" key="2">
    <source>
        <dbReference type="ARBA" id="ARBA00023125"/>
    </source>
</evidence>
<geneLocation type="plasmid" evidence="5 6">
    <name>poh1</name>
</geneLocation>
<dbReference type="EMBL" id="CP021062">
    <property type="protein sequence ID" value="ARP61238.1"/>
    <property type="molecule type" value="Genomic_DNA"/>
</dbReference>
<dbReference type="GO" id="GO:0003700">
    <property type="term" value="F:DNA-binding transcription factor activity"/>
    <property type="evidence" value="ECO:0007669"/>
    <property type="project" value="InterPro"/>
</dbReference>
<dbReference type="InterPro" id="IPR001845">
    <property type="entry name" value="HTH_ArsR_DNA-bd_dom"/>
</dbReference>
<keyword evidence="1" id="KW-0805">Transcription regulation</keyword>
<keyword evidence="5" id="KW-0614">Plasmid</keyword>
<proteinExistence type="predicted"/>
<dbReference type="Pfam" id="PF01022">
    <property type="entry name" value="HTH_5"/>
    <property type="match status" value="1"/>
</dbReference>
<reference evidence="5 6" key="1">
    <citation type="submission" date="2017-04" db="EMBL/GenBank/DDBJ databases">
        <title>Complete Genome Sequence of Bacillus thuringiensis type Strain ATCC 10792.</title>
        <authorList>
            <person name="Oh D.-H."/>
            <person name="Park B.-J."/>
            <person name="Shuai W."/>
            <person name="Chelliah R."/>
        </authorList>
    </citation>
    <scope>NUCLEOTIDE SEQUENCE [LARGE SCALE GENOMIC DNA]</scope>
    <source>
        <strain evidence="5 6">ATCC 10792</strain>
        <plasmid evidence="5 6">poh1</plasmid>
    </source>
</reference>
<sequence length="314" mass="36893">MLDGDRMDREYSIVIEHSPAYELIISLYNYINNDKMKEVHLKGNWLEETKLRLPERFINELQDERWEVLHRIVLLISQCEKKSSIPEFLNWFENLSAGEIYERLAPWVESISNDLSVIRDRSVDILYKWNEYYFKSIDPTIQMQLKQDAISLNEKLTVSRPIDIIETATNGLRIEQQDNLRKVILVPQYHCSPSTVLDYFDGIATCLYPINKTFYEDGTKELVKVMQCLGDETRLNILIFLSRGPRSLIEIHKHMNLAKSTVHHHITKLKREGIIRSHFIGSSIPAFYSLRKEAISKINNKFMAIFEGEENFHE</sequence>
<evidence type="ECO:0000313" key="5">
    <source>
        <dbReference type="EMBL" id="ARP61238.1"/>
    </source>
</evidence>
<dbReference type="InterPro" id="IPR036388">
    <property type="entry name" value="WH-like_DNA-bd_sf"/>
</dbReference>
<keyword evidence="3" id="KW-0804">Transcription</keyword>
<organism evidence="5 6">
    <name type="scientific">Bacillus thuringiensis</name>
    <dbReference type="NCBI Taxonomy" id="1428"/>
    <lineage>
        <taxon>Bacteria</taxon>
        <taxon>Bacillati</taxon>
        <taxon>Bacillota</taxon>
        <taxon>Bacilli</taxon>
        <taxon>Bacillales</taxon>
        <taxon>Bacillaceae</taxon>
        <taxon>Bacillus</taxon>
        <taxon>Bacillus cereus group</taxon>
    </lineage>
</organism>
<dbReference type="PROSITE" id="PS50987">
    <property type="entry name" value="HTH_ARSR_2"/>
    <property type="match status" value="1"/>
</dbReference>
<dbReference type="PANTHER" id="PTHR33154">
    <property type="entry name" value="TRANSCRIPTIONAL REGULATOR, ARSR FAMILY"/>
    <property type="match status" value="1"/>
</dbReference>
<evidence type="ECO:0000256" key="1">
    <source>
        <dbReference type="ARBA" id="ARBA00023015"/>
    </source>
</evidence>
<name>A0A1W6WXD1_BACTU</name>
<dbReference type="GO" id="GO:0003677">
    <property type="term" value="F:DNA binding"/>
    <property type="evidence" value="ECO:0007669"/>
    <property type="project" value="UniProtKB-KW"/>
</dbReference>
<dbReference type="SMART" id="SM00418">
    <property type="entry name" value="HTH_ARSR"/>
    <property type="match status" value="1"/>
</dbReference>
<gene>
    <name evidence="5" type="ORF">CAB88_29895</name>
</gene>
<evidence type="ECO:0000313" key="6">
    <source>
        <dbReference type="Proteomes" id="UP000194143"/>
    </source>
</evidence>
<keyword evidence="2" id="KW-0238">DNA-binding</keyword>
<evidence type="ECO:0000256" key="3">
    <source>
        <dbReference type="ARBA" id="ARBA00023163"/>
    </source>
</evidence>
<dbReference type="PANTHER" id="PTHR33154:SF33">
    <property type="entry name" value="TRANSCRIPTIONAL REPRESSOR SDPR"/>
    <property type="match status" value="1"/>
</dbReference>
<feature type="domain" description="HTH arsR-type" evidence="4">
    <location>
        <begin position="214"/>
        <end position="310"/>
    </location>
</feature>
<dbReference type="SUPFAM" id="SSF46785">
    <property type="entry name" value="Winged helix' DNA-binding domain"/>
    <property type="match status" value="1"/>
</dbReference>
<keyword evidence="6" id="KW-1185">Reference proteome</keyword>
<dbReference type="Gene3D" id="1.10.10.10">
    <property type="entry name" value="Winged helix-like DNA-binding domain superfamily/Winged helix DNA-binding domain"/>
    <property type="match status" value="1"/>
</dbReference>
<evidence type="ECO:0000259" key="4">
    <source>
        <dbReference type="PROSITE" id="PS50987"/>
    </source>
</evidence>
<dbReference type="InterPro" id="IPR011991">
    <property type="entry name" value="ArsR-like_HTH"/>
</dbReference>
<dbReference type="AlphaFoldDB" id="A0A1W6WXD1"/>
<dbReference type="CDD" id="cd00090">
    <property type="entry name" value="HTH_ARSR"/>
    <property type="match status" value="1"/>
</dbReference>
<dbReference type="InterPro" id="IPR036390">
    <property type="entry name" value="WH_DNA-bd_sf"/>
</dbReference>